<dbReference type="SMART" id="SM00494">
    <property type="entry name" value="ChtBD2"/>
    <property type="match status" value="2"/>
</dbReference>
<organism evidence="2 3">
    <name type="scientific">Owenia fusiformis</name>
    <name type="common">Polychaete worm</name>
    <dbReference type="NCBI Taxonomy" id="6347"/>
    <lineage>
        <taxon>Eukaryota</taxon>
        <taxon>Metazoa</taxon>
        <taxon>Spiralia</taxon>
        <taxon>Lophotrochozoa</taxon>
        <taxon>Annelida</taxon>
        <taxon>Polychaeta</taxon>
        <taxon>Sedentaria</taxon>
        <taxon>Canalipalpata</taxon>
        <taxon>Sabellida</taxon>
        <taxon>Oweniida</taxon>
        <taxon>Oweniidae</taxon>
        <taxon>Owenia</taxon>
    </lineage>
</organism>
<evidence type="ECO:0000313" key="2">
    <source>
        <dbReference type="EMBL" id="CAH1781237.1"/>
    </source>
</evidence>
<dbReference type="OrthoDB" id="439917at2759"/>
<dbReference type="GO" id="GO:0008061">
    <property type="term" value="F:chitin binding"/>
    <property type="evidence" value="ECO:0007669"/>
    <property type="project" value="InterPro"/>
</dbReference>
<dbReference type="SUPFAM" id="SSF57625">
    <property type="entry name" value="Invertebrate chitin-binding proteins"/>
    <property type="match status" value="2"/>
</dbReference>
<name>A0A8S4NM05_OWEFU</name>
<feature type="domain" description="Chitin-binding type-2" evidence="1">
    <location>
        <begin position="192"/>
        <end position="253"/>
    </location>
</feature>
<dbReference type="AlphaFoldDB" id="A0A8S4NM05"/>
<keyword evidence="3" id="KW-1185">Reference proteome</keyword>
<dbReference type="InterPro" id="IPR036508">
    <property type="entry name" value="Chitin-bd_dom_sf"/>
</dbReference>
<evidence type="ECO:0000259" key="1">
    <source>
        <dbReference type="PROSITE" id="PS50940"/>
    </source>
</evidence>
<feature type="domain" description="Chitin-binding type-2" evidence="1">
    <location>
        <begin position="46"/>
        <end position="109"/>
    </location>
</feature>
<dbReference type="InterPro" id="IPR002557">
    <property type="entry name" value="Chitin-bd_dom"/>
</dbReference>
<dbReference type="PROSITE" id="PS50940">
    <property type="entry name" value="CHIT_BIND_II"/>
    <property type="match status" value="2"/>
</dbReference>
<evidence type="ECO:0000313" key="3">
    <source>
        <dbReference type="Proteomes" id="UP000749559"/>
    </source>
</evidence>
<protein>
    <recommendedName>
        <fullName evidence="1">Chitin-binding type-2 domain-containing protein</fullName>
    </recommendedName>
</protein>
<reference evidence="2" key="1">
    <citation type="submission" date="2022-03" db="EMBL/GenBank/DDBJ databases">
        <authorList>
            <person name="Martin C."/>
        </authorList>
    </citation>
    <scope>NUCLEOTIDE SEQUENCE</scope>
</reference>
<gene>
    <name evidence="2" type="ORF">OFUS_LOCUS7836</name>
</gene>
<dbReference type="Gene3D" id="2.170.140.10">
    <property type="entry name" value="Chitin binding domain"/>
    <property type="match status" value="1"/>
</dbReference>
<accession>A0A8S4NM05</accession>
<sequence length="339" mass="36393">MPYLPAVYGIFRRDIHTESQYEIMLPLVLLFASALASGPPITITDTQVCIDENGYLPGIDNGLDCCAFVVCDAARLNKTGFQGACMGGTVWNNDLKVCDDPKYVPDCDPTTCVVPKRTGAPCADAQPSATTCCVGQNPDQGINGYEPVFTAGPSEGGYYVGSDVDIELESFCPFGQIFVLEDCCCEYEFVEDPICAEDPESFFFANPDDPCCSFLQCWANRTGYDTLNCMGGSVYNAENQTCDTIYNVMDCMAAVCDNDFTDPPCDDSGLGECCRAGTWFNAVADDPIQYEIVAGQGKGESSPSGVNRLSCCPVNMAGEQMEFNATPGICCCEVPADAL</sequence>
<dbReference type="Pfam" id="PF01607">
    <property type="entry name" value="CBM_14"/>
    <property type="match status" value="1"/>
</dbReference>
<dbReference type="GO" id="GO:0005576">
    <property type="term" value="C:extracellular region"/>
    <property type="evidence" value="ECO:0007669"/>
    <property type="project" value="InterPro"/>
</dbReference>
<dbReference type="EMBL" id="CAIIXF020000004">
    <property type="protein sequence ID" value="CAH1781237.1"/>
    <property type="molecule type" value="Genomic_DNA"/>
</dbReference>
<comment type="caution">
    <text evidence="2">The sequence shown here is derived from an EMBL/GenBank/DDBJ whole genome shotgun (WGS) entry which is preliminary data.</text>
</comment>
<proteinExistence type="predicted"/>
<dbReference type="Proteomes" id="UP000749559">
    <property type="component" value="Unassembled WGS sequence"/>
</dbReference>